<dbReference type="PANTHER" id="PTHR40396:SF1">
    <property type="entry name" value="ATPASE AAA-TYPE CORE DOMAIN-CONTAINING PROTEIN"/>
    <property type="match status" value="1"/>
</dbReference>
<name>A0A1H6PFC1_9PSED</name>
<dbReference type="Gene3D" id="3.40.50.300">
    <property type="entry name" value="P-loop containing nucleotide triphosphate hydrolases"/>
    <property type="match status" value="1"/>
</dbReference>
<feature type="domain" description="ATPase AAA-type core" evidence="1">
    <location>
        <begin position="32"/>
        <end position="347"/>
    </location>
</feature>
<dbReference type="InterPro" id="IPR003959">
    <property type="entry name" value="ATPase_AAA_core"/>
</dbReference>
<dbReference type="EMBL" id="LT629972">
    <property type="protein sequence ID" value="SEI24336.1"/>
    <property type="molecule type" value="Genomic_DNA"/>
</dbReference>
<dbReference type="GO" id="GO:0005524">
    <property type="term" value="F:ATP binding"/>
    <property type="evidence" value="ECO:0007669"/>
    <property type="project" value="InterPro"/>
</dbReference>
<sequence length="401" mass="45929">MKVGVGMKIESIRLKNFKVFRDVHLQDIPPFLIVVGANGAGKTSLFDVFGFLHDCLKGNVRQALDSRGRFREVLSRESDGDTILIEIQYRMPIAGVNRLVTYSLEIGERNNVPYVKREILRYKRGRYGSPYRFLDFENGQGFAITNEEEFKRSDDELDREYQSVASDTLAIKGLGQFERFKAANAFRQLIEQWHVSDFHINSARGRKEPSGDSEHLSESGDNLPLVARYMYEQHPDQFKKILETMARRVPGVRGIEPRLMDDGYLTLRFQDGSFKTPFLDRYVSDGTIKMFAYMVLLHDPAPHPLLCVEEPENQLYPTLMEELAEEFRGYALRGGQVLVSTHSPDFLNAAELDEVCWLVKRDGGTEVRRAKDDPQICAYMAQGDQLGYLWKQGFFEGADPQ</sequence>
<proteinExistence type="predicted"/>
<protein>
    <submittedName>
        <fullName evidence="2">Predicted ATPase</fullName>
    </submittedName>
</protein>
<dbReference type="InterPro" id="IPR027417">
    <property type="entry name" value="P-loop_NTPase"/>
</dbReference>
<evidence type="ECO:0000259" key="1">
    <source>
        <dbReference type="Pfam" id="PF13304"/>
    </source>
</evidence>
<evidence type="ECO:0000313" key="3">
    <source>
        <dbReference type="Proteomes" id="UP000182272"/>
    </source>
</evidence>
<dbReference type="PANTHER" id="PTHR40396">
    <property type="entry name" value="ATPASE-LIKE PROTEIN"/>
    <property type="match status" value="1"/>
</dbReference>
<accession>A0A1H6PFC1</accession>
<dbReference type="GO" id="GO:0016887">
    <property type="term" value="F:ATP hydrolysis activity"/>
    <property type="evidence" value="ECO:0007669"/>
    <property type="project" value="InterPro"/>
</dbReference>
<gene>
    <name evidence="2" type="ORF">SAMN05216581_5462</name>
</gene>
<dbReference type="SUPFAM" id="SSF52540">
    <property type="entry name" value="P-loop containing nucleoside triphosphate hydrolases"/>
    <property type="match status" value="1"/>
</dbReference>
<dbReference type="Pfam" id="PF13304">
    <property type="entry name" value="AAA_21"/>
    <property type="match status" value="1"/>
</dbReference>
<dbReference type="AlphaFoldDB" id="A0A1H6PFC1"/>
<dbReference type="PIRSF" id="PIRSF029347">
    <property type="entry name" value="RecF"/>
    <property type="match status" value="1"/>
</dbReference>
<organism evidence="2 3">
    <name type="scientific">Pseudomonas asplenii</name>
    <dbReference type="NCBI Taxonomy" id="53407"/>
    <lineage>
        <taxon>Bacteria</taxon>
        <taxon>Pseudomonadati</taxon>
        <taxon>Pseudomonadota</taxon>
        <taxon>Gammaproteobacteria</taxon>
        <taxon>Pseudomonadales</taxon>
        <taxon>Pseudomonadaceae</taxon>
        <taxon>Pseudomonas</taxon>
    </lineage>
</organism>
<reference evidence="2 3" key="1">
    <citation type="submission" date="2016-10" db="EMBL/GenBank/DDBJ databases">
        <authorList>
            <person name="de Groot N.N."/>
        </authorList>
    </citation>
    <scope>NUCLEOTIDE SEQUENCE [LARGE SCALE GENOMIC DNA]</scope>
    <source>
        <strain evidence="2 3">LMG 2158</strain>
    </source>
</reference>
<evidence type="ECO:0000313" key="2">
    <source>
        <dbReference type="EMBL" id="SEI24336.1"/>
    </source>
</evidence>
<dbReference type="InterPro" id="IPR014555">
    <property type="entry name" value="RecF-like"/>
</dbReference>
<dbReference type="Proteomes" id="UP000182272">
    <property type="component" value="Chromosome I"/>
</dbReference>